<feature type="compositionally biased region" description="Polar residues" evidence="1">
    <location>
        <begin position="262"/>
        <end position="293"/>
    </location>
</feature>
<organism evidence="3 4">
    <name type="scientific">Neoarthrinium moseri</name>
    <dbReference type="NCBI Taxonomy" id="1658444"/>
    <lineage>
        <taxon>Eukaryota</taxon>
        <taxon>Fungi</taxon>
        <taxon>Dikarya</taxon>
        <taxon>Ascomycota</taxon>
        <taxon>Pezizomycotina</taxon>
        <taxon>Sordariomycetes</taxon>
        <taxon>Xylariomycetidae</taxon>
        <taxon>Amphisphaeriales</taxon>
        <taxon>Apiosporaceae</taxon>
        <taxon>Neoarthrinium</taxon>
    </lineage>
</organism>
<feature type="compositionally biased region" description="Polar residues" evidence="1">
    <location>
        <begin position="219"/>
        <end position="236"/>
    </location>
</feature>
<evidence type="ECO:0000313" key="3">
    <source>
        <dbReference type="EMBL" id="KAI1862570.1"/>
    </source>
</evidence>
<name>A0A9P9WGW5_9PEZI</name>
<proteinExistence type="predicted"/>
<feature type="region of interest" description="Disordered" evidence="1">
    <location>
        <begin position="205"/>
        <end position="361"/>
    </location>
</feature>
<reference evidence="3" key="1">
    <citation type="submission" date="2021-03" db="EMBL/GenBank/DDBJ databases">
        <title>Revisited historic fungal species revealed as producer of novel bioactive compounds through whole genome sequencing and comparative genomics.</title>
        <authorList>
            <person name="Vignolle G.A."/>
            <person name="Hochenegger N."/>
            <person name="Mach R.L."/>
            <person name="Mach-Aigner A.R."/>
            <person name="Javad Rahimi M."/>
            <person name="Salim K.A."/>
            <person name="Chan C.M."/>
            <person name="Lim L.B.L."/>
            <person name="Cai F."/>
            <person name="Druzhinina I.S."/>
            <person name="U'Ren J.M."/>
            <person name="Derntl C."/>
        </authorList>
    </citation>
    <scope>NUCLEOTIDE SEQUENCE</scope>
    <source>
        <strain evidence="3">TUCIM 5799</strain>
    </source>
</reference>
<protein>
    <submittedName>
        <fullName evidence="3">Uncharacterized protein</fullName>
    </submittedName>
</protein>
<sequence length="361" mass="39130">MGNIVFFSNWELWQQMTFVLACSIVLTFFAGLGKLWWINRSTRKHEILDEEKKSRMAEIQKTGVTLRKRPDIPFGVRAIQSGIEVDGIWISRPGTPNSQSPLGASSLTLNSDHDSKGKAKAISEPVTASPERTPSESTFGPDANSSPPRSPAVGAAATYKPKHVPARPSARARESYTAATLDQLQGSPADRPVVKTYVPTNSFSRVPAPVRRATEGDRTSSSSDEGSVPSHQSSVRTHSRKQSPFPDLMRERDGYFGPAAGTSENPFSTPEGSRTRQASDASSVTPSGAQTPVMSPPARSYSGETHVNRSSRRVNAGFEVLPAGTFGASVDLERGEGPRSHPRSVFNKLSKSERHRSRSQS</sequence>
<evidence type="ECO:0000313" key="4">
    <source>
        <dbReference type="Proteomes" id="UP000829685"/>
    </source>
</evidence>
<feature type="region of interest" description="Disordered" evidence="1">
    <location>
        <begin position="92"/>
        <end position="176"/>
    </location>
</feature>
<feature type="compositionally biased region" description="Polar residues" evidence="1">
    <location>
        <begin position="130"/>
        <end position="147"/>
    </location>
</feature>
<dbReference type="AlphaFoldDB" id="A0A9P9WGW5"/>
<evidence type="ECO:0000256" key="2">
    <source>
        <dbReference type="SAM" id="Phobius"/>
    </source>
</evidence>
<comment type="caution">
    <text evidence="3">The sequence shown here is derived from an EMBL/GenBank/DDBJ whole genome shotgun (WGS) entry which is preliminary data.</text>
</comment>
<dbReference type="PANTHER" id="PTHR40623:SF2">
    <property type="entry name" value="INTEGRAL MEMBRANE PROTEIN"/>
    <property type="match status" value="1"/>
</dbReference>
<evidence type="ECO:0000256" key="1">
    <source>
        <dbReference type="SAM" id="MobiDB-lite"/>
    </source>
</evidence>
<keyword evidence="2" id="KW-0472">Membrane</keyword>
<gene>
    <name evidence="3" type="ORF">JX265_009284</name>
</gene>
<dbReference type="PANTHER" id="PTHR40623">
    <property type="entry name" value="INTEGRAL MEMBRANE PROTEIN"/>
    <property type="match status" value="1"/>
</dbReference>
<feature type="transmembrane region" description="Helical" evidence="2">
    <location>
        <begin position="12"/>
        <end position="37"/>
    </location>
</feature>
<dbReference type="EMBL" id="JAFIMR010000027">
    <property type="protein sequence ID" value="KAI1862570.1"/>
    <property type="molecule type" value="Genomic_DNA"/>
</dbReference>
<feature type="compositionally biased region" description="Polar residues" evidence="1">
    <location>
        <begin position="94"/>
        <end position="110"/>
    </location>
</feature>
<keyword evidence="2" id="KW-0812">Transmembrane</keyword>
<accession>A0A9P9WGW5</accession>
<keyword evidence="4" id="KW-1185">Reference proteome</keyword>
<keyword evidence="2" id="KW-1133">Transmembrane helix</keyword>
<dbReference type="Proteomes" id="UP000829685">
    <property type="component" value="Unassembled WGS sequence"/>
</dbReference>